<feature type="binding site" evidence="6">
    <location>
        <position position="483"/>
    </location>
    <ligand>
        <name>Mg(2+)</name>
        <dbReference type="ChEBI" id="CHEBI:18420"/>
    </ligand>
</feature>
<dbReference type="Proteomes" id="UP001152320">
    <property type="component" value="Chromosome 10"/>
</dbReference>
<dbReference type="PRINTS" id="PR00109">
    <property type="entry name" value="TYRKINASE"/>
</dbReference>
<keyword evidence="6" id="KW-0460">Magnesium</keyword>
<accession>A0A9Q1H6U0</accession>
<keyword evidence="8" id="KW-0732">Signal</keyword>
<dbReference type="EMBL" id="JAIZAY010000010">
    <property type="protein sequence ID" value="KAJ8034561.1"/>
    <property type="molecule type" value="Genomic_DNA"/>
</dbReference>
<dbReference type="GO" id="GO:0046872">
    <property type="term" value="F:metal ion binding"/>
    <property type="evidence" value="ECO:0007669"/>
    <property type="project" value="UniProtKB-KW"/>
</dbReference>
<feature type="transmembrane region" description="Helical" evidence="7">
    <location>
        <begin position="257"/>
        <end position="278"/>
    </location>
</feature>
<evidence type="ECO:0000256" key="6">
    <source>
        <dbReference type="PIRSR" id="PIRSR000615-3"/>
    </source>
</evidence>
<evidence type="ECO:0000256" key="1">
    <source>
        <dbReference type="ARBA" id="ARBA00004167"/>
    </source>
</evidence>
<keyword evidence="3 7" id="KW-1133">Transmembrane helix</keyword>
<evidence type="ECO:0000256" key="3">
    <source>
        <dbReference type="ARBA" id="ARBA00022989"/>
    </source>
</evidence>
<dbReference type="Pfam" id="PF07714">
    <property type="entry name" value="PK_Tyr_Ser-Thr"/>
    <property type="match status" value="1"/>
</dbReference>
<dbReference type="InterPro" id="IPR011009">
    <property type="entry name" value="Kinase-like_dom_sf"/>
</dbReference>
<evidence type="ECO:0000259" key="10">
    <source>
        <dbReference type="PROSITE" id="PS50835"/>
    </source>
</evidence>
<dbReference type="GO" id="GO:0043235">
    <property type="term" value="C:receptor complex"/>
    <property type="evidence" value="ECO:0007669"/>
    <property type="project" value="TreeGrafter"/>
</dbReference>
<feature type="domain" description="Ig-like" evidence="10">
    <location>
        <begin position="51"/>
        <end position="142"/>
    </location>
</feature>
<dbReference type="InterPro" id="IPR000719">
    <property type="entry name" value="Prot_kinase_dom"/>
</dbReference>
<dbReference type="GO" id="GO:0004714">
    <property type="term" value="F:transmembrane receptor protein tyrosine kinase activity"/>
    <property type="evidence" value="ECO:0007669"/>
    <property type="project" value="TreeGrafter"/>
</dbReference>
<dbReference type="PIRSF" id="PIRSF000615">
    <property type="entry name" value="TyrPK_CSF1-R"/>
    <property type="match status" value="1"/>
</dbReference>
<keyword evidence="5" id="KW-0325">Glycoprotein</keyword>
<dbReference type="InterPro" id="IPR050122">
    <property type="entry name" value="RTK"/>
</dbReference>
<proteinExistence type="predicted"/>
<dbReference type="PANTHER" id="PTHR24416:SF617">
    <property type="entry name" value="RET ONCOGENE, ISOFORM A"/>
    <property type="match status" value="1"/>
</dbReference>
<feature type="chain" id="PRO_5040280347" evidence="8">
    <location>
        <begin position="21"/>
        <end position="634"/>
    </location>
</feature>
<dbReference type="GO" id="GO:0005886">
    <property type="term" value="C:plasma membrane"/>
    <property type="evidence" value="ECO:0007669"/>
    <property type="project" value="TreeGrafter"/>
</dbReference>
<dbReference type="InterPro" id="IPR001245">
    <property type="entry name" value="Ser-Thr/Tyr_kinase_cat_dom"/>
</dbReference>
<sequence>MKRSVCHLIVTCAYLVSVFGNQIKHNTSDSDMILLTISSSKGSNWSSQSYPEFGKHNTSLAVNSSLTMTCGKDVNILKEFLWWFDGSIIIVASEPIGLKYDNINVSESNTTSTLFINAIQGNNTGLYRCSVGNTTVMKHFLSVEDLKLKIACPATDCDSVLVANVSQDYTLLCYVNQNPIYEPVTWKINDHKTESFFSDTAPSNVTDDVCDNMYLASTLIYTAKRNLDIITCSMGVYSTNVTVKVPYEKANEVPLKILVVGIITIVTCAIVALVYYLCKKREYPSRRNFITSTEELDKQEDVSKISDGGPFLIPVSDEWKRLCEQNNALYGLKLLCCRYEDKVDVFSEAVFVDGDYKERFVVRSVSGKATLESLEEFRKFQVCLAELKKHSNVLAVLGCYTNKLPYRICYEYFPNKTVRDYLFEDFQNLQNSKMHDMQAQKLFCIAHGVASGLFFLKENQLDHVAVRVEKVLYFGANICKLFDISLRNQSKKKAMNLLEKSESLAWLGPDILLRKEYNQLTDIWAYGVLMWELWSGGQTPFNKSPRLTMEMNMRNEKVLQQPANCPGVIYSLMLSCWRKTGSERCSYRDIVTELEKLEVSISKNVTEDYELELMPGPSFYTTLDENTYDHLSTL</sequence>
<keyword evidence="2 7" id="KW-0812">Transmembrane</keyword>
<dbReference type="SUPFAM" id="SSF56112">
    <property type="entry name" value="Protein kinase-like (PK-like)"/>
    <property type="match status" value="1"/>
</dbReference>
<evidence type="ECO:0000256" key="7">
    <source>
        <dbReference type="SAM" id="Phobius"/>
    </source>
</evidence>
<dbReference type="PROSITE" id="PS50011">
    <property type="entry name" value="PROTEIN_KINASE_DOM"/>
    <property type="match status" value="1"/>
</dbReference>
<keyword evidence="11" id="KW-0675">Receptor</keyword>
<evidence type="ECO:0000256" key="2">
    <source>
        <dbReference type="ARBA" id="ARBA00022692"/>
    </source>
</evidence>
<dbReference type="PROSITE" id="PS50835">
    <property type="entry name" value="IG_LIKE"/>
    <property type="match status" value="1"/>
</dbReference>
<keyword evidence="12" id="KW-1185">Reference proteome</keyword>
<protein>
    <submittedName>
        <fullName evidence="11">Fibroblast growth factor receptor 1</fullName>
    </submittedName>
</protein>
<evidence type="ECO:0000256" key="5">
    <source>
        <dbReference type="ARBA" id="ARBA00023180"/>
    </source>
</evidence>
<keyword evidence="4 7" id="KW-0472">Membrane</keyword>
<evidence type="ECO:0000256" key="4">
    <source>
        <dbReference type="ARBA" id="ARBA00023136"/>
    </source>
</evidence>
<dbReference type="InterPro" id="IPR036179">
    <property type="entry name" value="Ig-like_dom_sf"/>
</dbReference>
<evidence type="ECO:0000313" key="12">
    <source>
        <dbReference type="Proteomes" id="UP001152320"/>
    </source>
</evidence>
<evidence type="ECO:0000313" key="11">
    <source>
        <dbReference type="EMBL" id="KAJ8034561.1"/>
    </source>
</evidence>
<dbReference type="InterPro" id="IPR013783">
    <property type="entry name" value="Ig-like_fold"/>
</dbReference>
<dbReference type="InterPro" id="IPR007110">
    <property type="entry name" value="Ig-like_dom"/>
</dbReference>
<name>A0A9Q1H6U0_HOLLE</name>
<dbReference type="GO" id="GO:0007169">
    <property type="term" value="P:cell surface receptor protein tyrosine kinase signaling pathway"/>
    <property type="evidence" value="ECO:0007669"/>
    <property type="project" value="TreeGrafter"/>
</dbReference>
<dbReference type="Gene3D" id="2.60.40.10">
    <property type="entry name" value="Immunoglobulins"/>
    <property type="match status" value="1"/>
</dbReference>
<dbReference type="Gene3D" id="1.10.510.10">
    <property type="entry name" value="Transferase(Phosphotransferase) domain 1"/>
    <property type="match status" value="1"/>
</dbReference>
<evidence type="ECO:0000259" key="9">
    <source>
        <dbReference type="PROSITE" id="PS50011"/>
    </source>
</evidence>
<gene>
    <name evidence="11" type="ORF">HOLleu_21449</name>
</gene>
<dbReference type="GO" id="GO:0005524">
    <property type="term" value="F:ATP binding"/>
    <property type="evidence" value="ECO:0007669"/>
    <property type="project" value="InterPro"/>
</dbReference>
<dbReference type="AlphaFoldDB" id="A0A9Q1H6U0"/>
<keyword evidence="6" id="KW-0479">Metal-binding</keyword>
<dbReference type="SUPFAM" id="SSF48726">
    <property type="entry name" value="Immunoglobulin"/>
    <property type="match status" value="1"/>
</dbReference>
<organism evidence="11 12">
    <name type="scientific">Holothuria leucospilota</name>
    <name type="common">Black long sea cucumber</name>
    <name type="synonym">Mertensiothuria leucospilota</name>
    <dbReference type="NCBI Taxonomy" id="206669"/>
    <lineage>
        <taxon>Eukaryota</taxon>
        <taxon>Metazoa</taxon>
        <taxon>Echinodermata</taxon>
        <taxon>Eleutherozoa</taxon>
        <taxon>Echinozoa</taxon>
        <taxon>Holothuroidea</taxon>
        <taxon>Aspidochirotacea</taxon>
        <taxon>Aspidochirotida</taxon>
        <taxon>Holothuriidae</taxon>
        <taxon>Holothuria</taxon>
    </lineage>
</organism>
<comment type="subcellular location">
    <subcellularLocation>
        <location evidence="1">Membrane</location>
        <topology evidence="1">Single-pass membrane protein</topology>
    </subcellularLocation>
</comment>
<reference evidence="11" key="1">
    <citation type="submission" date="2021-10" db="EMBL/GenBank/DDBJ databases">
        <title>Tropical sea cucumber genome reveals ecological adaptation and Cuvierian tubules defense mechanism.</title>
        <authorList>
            <person name="Chen T."/>
        </authorList>
    </citation>
    <scope>NUCLEOTIDE SEQUENCE</scope>
    <source>
        <strain evidence="11">Nanhai2018</strain>
        <tissue evidence="11">Muscle</tissue>
    </source>
</reference>
<dbReference type="PANTHER" id="PTHR24416">
    <property type="entry name" value="TYROSINE-PROTEIN KINASE RECEPTOR"/>
    <property type="match status" value="1"/>
</dbReference>
<feature type="domain" description="Protein kinase" evidence="9">
    <location>
        <begin position="319"/>
        <end position="597"/>
    </location>
</feature>
<comment type="caution">
    <text evidence="11">The sequence shown here is derived from an EMBL/GenBank/DDBJ whole genome shotgun (WGS) entry which is preliminary data.</text>
</comment>
<dbReference type="OrthoDB" id="582659at2759"/>
<feature type="signal peptide" evidence="8">
    <location>
        <begin position="1"/>
        <end position="20"/>
    </location>
</feature>
<evidence type="ECO:0000256" key="8">
    <source>
        <dbReference type="SAM" id="SignalP"/>
    </source>
</evidence>